<accession>A0A1E5PHK9</accession>
<proteinExistence type="predicted"/>
<keyword evidence="2" id="KW-1185">Reference proteome</keyword>
<organism evidence="1 2">
    <name type="scientific">Streptomyces agglomeratus</name>
    <dbReference type="NCBI Taxonomy" id="285458"/>
    <lineage>
        <taxon>Bacteria</taxon>
        <taxon>Bacillati</taxon>
        <taxon>Actinomycetota</taxon>
        <taxon>Actinomycetes</taxon>
        <taxon>Kitasatosporales</taxon>
        <taxon>Streptomycetaceae</taxon>
        <taxon>Streptomyces</taxon>
    </lineage>
</organism>
<dbReference type="AlphaFoldDB" id="A0A1E5PHK9"/>
<evidence type="ECO:0000313" key="2">
    <source>
        <dbReference type="Proteomes" id="UP000095759"/>
    </source>
</evidence>
<dbReference type="RefSeq" id="WP_069935870.1">
    <property type="nucleotide sequence ID" value="NZ_MEHJ01000001.1"/>
</dbReference>
<dbReference type="Proteomes" id="UP000095759">
    <property type="component" value="Unassembled WGS sequence"/>
</dbReference>
<dbReference type="EMBL" id="MEHJ01000001">
    <property type="protein sequence ID" value="OEJ29050.1"/>
    <property type="molecule type" value="Genomic_DNA"/>
</dbReference>
<dbReference type="PANTHER" id="PTHR32011:SF2">
    <property type="entry name" value="OS08G0472400 PROTEIN"/>
    <property type="match status" value="1"/>
</dbReference>
<sequence>MTPEGVKLGLEAARLLAAADCCEIEPGLTDAEFRRIEEEYGFEFSDDHRAFLAVGLPVRQPPEEGDTWENPWPDWRHGDPAKLREHLEWPVEGVLGAVQHGYWHPTWGQRPADADEAHKETTLMLDQVPKLVPVYAHRFLPAGHGSHGHPVMSIWGTDIIYYGADLADYINHEFDDFSAHTPDGWNPRATVAFWQDFLA</sequence>
<evidence type="ECO:0008006" key="3">
    <source>
        <dbReference type="Google" id="ProtNLM"/>
    </source>
</evidence>
<gene>
    <name evidence="1" type="ORF">AS594_36205</name>
</gene>
<name>A0A1E5PHK9_9ACTN</name>
<evidence type="ECO:0000313" key="1">
    <source>
        <dbReference type="EMBL" id="OEJ29050.1"/>
    </source>
</evidence>
<dbReference type="PANTHER" id="PTHR32011">
    <property type="entry name" value="OS08G0472400 PROTEIN"/>
    <property type="match status" value="1"/>
</dbReference>
<comment type="caution">
    <text evidence="1">The sequence shown here is derived from an EMBL/GenBank/DDBJ whole genome shotgun (WGS) entry which is preliminary data.</text>
</comment>
<protein>
    <recommendedName>
        <fullName evidence="3">Knr4/Smi1-like domain-containing protein</fullName>
    </recommendedName>
</protein>
<reference evidence="1 2" key="1">
    <citation type="submission" date="2016-08" db="EMBL/GenBank/DDBJ databases">
        <title>Complete genome sequence of Streptomyces agglomeratus strain 6-3-2, a novel anti-MRSA actinomycete isolated from Wuli of Tebit, China.</title>
        <authorList>
            <person name="Chen X."/>
        </authorList>
    </citation>
    <scope>NUCLEOTIDE SEQUENCE [LARGE SCALE GENOMIC DNA]</scope>
    <source>
        <strain evidence="1 2">6-3-2</strain>
    </source>
</reference>